<proteinExistence type="predicted"/>
<protein>
    <recommendedName>
        <fullName evidence="2">BTB domain-containing protein</fullName>
    </recommendedName>
</protein>
<dbReference type="InterPro" id="IPR000210">
    <property type="entry name" value="BTB/POZ_dom"/>
</dbReference>
<evidence type="ECO:0000313" key="4">
    <source>
        <dbReference type="Proteomes" id="UP000701801"/>
    </source>
</evidence>
<reference evidence="3" key="1">
    <citation type="submission" date="2021-07" db="EMBL/GenBank/DDBJ databases">
        <authorList>
            <person name="Durling M."/>
        </authorList>
    </citation>
    <scope>NUCLEOTIDE SEQUENCE</scope>
</reference>
<dbReference type="InterPro" id="IPR011333">
    <property type="entry name" value="SKP1/BTB/POZ_sf"/>
</dbReference>
<gene>
    <name evidence="3" type="ORF">HYALB_00013403</name>
</gene>
<evidence type="ECO:0000259" key="2">
    <source>
        <dbReference type="PROSITE" id="PS50097"/>
    </source>
</evidence>
<evidence type="ECO:0000313" key="3">
    <source>
        <dbReference type="EMBL" id="CAG8979713.1"/>
    </source>
</evidence>
<name>A0A9N9LTR2_9HELO</name>
<dbReference type="EMBL" id="CAJVRM010000330">
    <property type="protein sequence ID" value="CAG8979713.1"/>
    <property type="molecule type" value="Genomic_DNA"/>
</dbReference>
<dbReference type="OrthoDB" id="3539700at2759"/>
<evidence type="ECO:0000256" key="1">
    <source>
        <dbReference type="SAM" id="MobiDB-lite"/>
    </source>
</evidence>
<comment type="caution">
    <text evidence="3">The sequence shown here is derived from an EMBL/GenBank/DDBJ whole genome shotgun (WGS) entry which is preliminary data.</text>
</comment>
<feature type="region of interest" description="Disordered" evidence="1">
    <location>
        <begin position="1"/>
        <end position="22"/>
    </location>
</feature>
<dbReference type="PROSITE" id="PS50097">
    <property type="entry name" value="BTB"/>
    <property type="match status" value="1"/>
</dbReference>
<dbReference type="Gene3D" id="3.30.710.10">
    <property type="entry name" value="Potassium Channel Kv1.1, Chain A"/>
    <property type="match status" value="1"/>
</dbReference>
<keyword evidence="4" id="KW-1185">Reference proteome</keyword>
<feature type="domain" description="BTB" evidence="2">
    <location>
        <begin position="27"/>
        <end position="97"/>
    </location>
</feature>
<organism evidence="3 4">
    <name type="scientific">Hymenoscyphus albidus</name>
    <dbReference type="NCBI Taxonomy" id="595503"/>
    <lineage>
        <taxon>Eukaryota</taxon>
        <taxon>Fungi</taxon>
        <taxon>Dikarya</taxon>
        <taxon>Ascomycota</taxon>
        <taxon>Pezizomycotina</taxon>
        <taxon>Leotiomycetes</taxon>
        <taxon>Helotiales</taxon>
        <taxon>Helotiaceae</taxon>
        <taxon>Hymenoscyphus</taxon>
    </lineage>
</organism>
<accession>A0A9N9LTR2</accession>
<dbReference type="AlphaFoldDB" id="A0A9N9LTR2"/>
<dbReference type="Proteomes" id="UP000701801">
    <property type="component" value="Unassembled WGS sequence"/>
</dbReference>
<sequence>MPRKKKQKTKESPKKTPITFQAPGLQPDIRLKVFDDEFIAHSLMLKLYSAFFRKFLDSSDKQPNHDVQAHDRSGGMDSHVSNGTFKYEWVTEINDDGTWSLVAASNASQNNPDFSAYKGDKKKDPFAFERLLCTMYMKPYEIQDCEDLKSIVDLSDYYCALQWCP</sequence>